<dbReference type="Gene3D" id="3.40.50.980">
    <property type="match status" value="1"/>
</dbReference>
<dbReference type="Proteomes" id="UP000441586">
    <property type="component" value="Unassembled WGS sequence"/>
</dbReference>
<gene>
    <name evidence="1" type="ORF">GP644_20690</name>
</gene>
<protein>
    <submittedName>
        <fullName evidence="1">Uncharacterized protein</fullName>
    </submittedName>
</protein>
<dbReference type="SUPFAM" id="SSF56801">
    <property type="entry name" value="Acetyl-CoA synthetase-like"/>
    <property type="match status" value="1"/>
</dbReference>
<proteinExistence type="predicted"/>
<accession>A0A6A4RA57</accession>
<dbReference type="RefSeq" id="WP_158981411.1">
    <property type="nucleotide sequence ID" value="NZ_WSFO01000015.1"/>
</dbReference>
<evidence type="ECO:0000313" key="1">
    <source>
        <dbReference type="EMBL" id="KAE9626472.1"/>
    </source>
</evidence>
<name>A0A6A4RA57_9RHOB</name>
<sequence>MINHIGQIPAHAAQTFGDKTALIFEDQSFSYNALNALIEAVVRGLHGLGIREVDTALRARVDVAKVTLVAFRVVRMAAIWTAMSVTRVVLGSQTAAVSASDSKVRVPLIGKRGLVCPSQFGSSGPVNKTVVAGPLSTNLINRSAT</sequence>
<dbReference type="AlphaFoldDB" id="A0A6A4RA57"/>
<organism evidence="1 2">
    <name type="scientific">Parasedimentitalea maritima</name>
    <dbReference type="NCBI Taxonomy" id="2578117"/>
    <lineage>
        <taxon>Bacteria</taxon>
        <taxon>Pseudomonadati</taxon>
        <taxon>Pseudomonadota</taxon>
        <taxon>Alphaproteobacteria</taxon>
        <taxon>Rhodobacterales</taxon>
        <taxon>Paracoccaceae</taxon>
        <taxon>Parasedimentitalea</taxon>
    </lineage>
</organism>
<evidence type="ECO:0000313" key="2">
    <source>
        <dbReference type="Proteomes" id="UP000441586"/>
    </source>
</evidence>
<reference evidence="1 2" key="1">
    <citation type="submission" date="2019-12" db="EMBL/GenBank/DDBJ databases">
        <authorList>
            <person name="Zhang Y.-J."/>
        </authorList>
    </citation>
    <scope>NUCLEOTIDE SEQUENCE [LARGE SCALE GENOMIC DNA]</scope>
    <source>
        <strain evidence="1 2">H18S-6</strain>
    </source>
</reference>
<dbReference type="EMBL" id="WSFO01000015">
    <property type="protein sequence ID" value="KAE9626472.1"/>
    <property type="molecule type" value="Genomic_DNA"/>
</dbReference>
<comment type="caution">
    <text evidence="1">The sequence shown here is derived from an EMBL/GenBank/DDBJ whole genome shotgun (WGS) entry which is preliminary data.</text>
</comment>